<keyword evidence="1 3" id="KW-0996">Nickel insertion</keyword>
<dbReference type="InterPro" id="IPR038277">
    <property type="entry name" value="UreF_sf"/>
</dbReference>
<comment type="similarity">
    <text evidence="3">Belongs to the UreF family.</text>
</comment>
<dbReference type="PANTHER" id="PTHR33620">
    <property type="entry name" value="UREASE ACCESSORY PROTEIN F"/>
    <property type="match status" value="1"/>
</dbReference>
<dbReference type="GO" id="GO:0016151">
    <property type="term" value="F:nickel cation binding"/>
    <property type="evidence" value="ECO:0007669"/>
    <property type="project" value="UniProtKB-UniRule"/>
</dbReference>
<accession>A0A2W5U8P5</accession>
<protein>
    <recommendedName>
        <fullName evidence="3">Urease accessory protein UreF</fullName>
    </recommendedName>
</protein>
<dbReference type="InterPro" id="IPR002639">
    <property type="entry name" value="UreF"/>
</dbReference>
<evidence type="ECO:0000313" key="4">
    <source>
        <dbReference type="EMBL" id="PZR05308.1"/>
    </source>
</evidence>
<comment type="subcellular location">
    <subcellularLocation>
        <location evidence="3">Cytoplasm</location>
    </subcellularLocation>
</comment>
<comment type="subunit">
    <text evidence="3">UreD, UreF and UreG form a complex that acts as a GTP-hydrolysis-dependent molecular chaperone, activating the urease apoprotein by helping to assemble the nickel containing metallocenter of UreC. The UreE protein probably delivers the nickel.</text>
</comment>
<comment type="caution">
    <text evidence="4">The sequence shown here is derived from an EMBL/GenBank/DDBJ whole genome shotgun (WGS) entry which is preliminary data.</text>
</comment>
<evidence type="ECO:0000313" key="5">
    <source>
        <dbReference type="Proteomes" id="UP000249432"/>
    </source>
</evidence>
<name>A0A2W5U8P5_9CORY</name>
<keyword evidence="2 3" id="KW-0143">Chaperone</keyword>
<dbReference type="Pfam" id="PF01730">
    <property type="entry name" value="UreF"/>
    <property type="match status" value="1"/>
</dbReference>
<sequence length="267" mass="28211">MSSSNNLDATVNTTDSSGQPSVFPAFLSALQWTDTAFPSGMYTLSHGLEGLSQCHWLDGASLTDTVRELITDVVAPTDGIATALAWTWARDWRQPSSATMPTSISAHFTTGTLRMIDEVLLSTKPSDNARRGSVRVGKQLLSMADDVLHPTEDTPLGILISDMRRGNVIGNQAIVAGVIHHHNGLSQEMAVSCELFSFAAGACSAAVRLSVADHISAQQVVSEVGPDIAECVKMCCDSSVDDIGTLSPALDVACAAHESAPARLFIN</sequence>
<dbReference type="AlphaFoldDB" id="A0A2W5U8P5"/>
<dbReference type="PANTHER" id="PTHR33620:SF1">
    <property type="entry name" value="UREASE ACCESSORY PROTEIN F"/>
    <property type="match status" value="1"/>
</dbReference>
<dbReference type="Proteomes" id="UP000249432">
    <property type="component" value="Unassembled WGS sequence"/>
</dbReference>
<dbReference type="Gene3D" id="1.10.4190.10">
    <property type="entry name" value="Urease accessory protein UreF"/>
    <property type="match status" value="1"/>
</dbReference>
<keyword evidence="3" id="KW-0963">Cytoplasm</keyword>
<dbReference type="EMBL" id="QFRA01000007">
    <property type="protein sequence ID" value="PZR05308.1"/>
    <property type="molecule type" value="Genomic_DNA"/>
</dbReference>
<evidence type="ECO:0000256" key="1">
    <source>
        <dbReference type="ARBA" id="ARBA00022988"/>
    </source>
</evidence>
<evidence type="ECO:0000256" key="3">
    <source>
        <dbReference type="HAMAP-Rule" id="MF_01385"/>
    </source>
</evidence>
<dbReference type="HAMAP" id="MF_01385">
    <property type="entry name" value="UreF"/>
    <property type="match status" value="1"/>
</dbReference>
<comment type="function">
    <text evidence="3">Required for maturation of urease via the functional incorporation of the urease nickel metallocenter.</text>
</comment>
<organism evidence="4 5">
    <name type="scientific">Corynebacterium kroppenstedtii</name>
    <dbReference type="NCBI Taxonomy" id="161879"/>
    <lineage>
        <taxon>Bacteria</taxon>
        <taxon>Bacillati</taxon>
        <taxon>Actinomycetota</taxon>
        <taxon>Actinomycetes</taxon>
        <taxon>Mycobacteriales</taxon>
        <taxon>Corynebacteriaceae</taxon>
        <taxon>Corynebacterium</taxon>
    </lineage>
</organism>
<dbReference type="PIRSF" id="PIRSF009467">
    <property type="entry name" value="Ureas_acces_UreF"/>
    <property type="match status" value="1"/>
</dbReference>
<gene>
    <name evidence="3" type="primary">ureF</name>
    <name evidence="4" type="ORF">DI525_04625</name>
</gene>
<dbReference type="RefSeq" id="WP_303734615.1">
    <property type="nucleotide sequence ID" value="NZ_CAKZHK010000008.1"/>
</dbReference>
<evidence type="ECO:0000256" key="2">
    <source>
        <dbReference type="ARBA" id="ARBA00023186"/>
    </source>
</evidence>
<dbReference type="GO" id="GO:0005737">
    <property type="term" value="C:cytoplasm"/>
    <property type="evidence" value="ECO:0007669"/>
    <property type="project" value="UniProtKB-SubCell"/>
</dbReference>
<reference evidence="4 5" key="1">
    <citation type="submission" date="2017-08" db="EMBL/GenBank/DDBJ databases">
        <title>Infants hospitalized years apart are colonized by the same room-sourced microbial strains.</title>
        <authorList>
            <person name="Brooks B."/>
            <person name="Olm M.R."/>
            <person name="Firek B.A."/>
            <person name="Baker R."/>
            <person name="Thomas B.C."/>
            <person name="Morowitz M.J."/>
            <person name="Banfield J.F."/>
        </authorList>
    </citation>
    <scope>NUCLEOTIDE SEQUENCE [LARGE SCALE GENOMIC DNA]</scope>
    <source>
        <strain evidence="4">S2_003_000_R1_3</strain>
    </source>
</reference>
<proteinExistence type="inferred from homology"/>